<gene>
    <name evidence="3" type="ORF">GCM10025862_04640</name>
</gene>
<evidence type="ECO:0000256" key="1">
    <source>
        <dbReference type="RuleBase" id="RU363015"/>
    </source>
</evidence>
<name>A0ABQ6HL94_9MICO</name>
<keyword evidence="4" id="KW-1185">Reference proteome</keyword>
<dbReference type="NCBIfam" id="TIGR00730">
    <property type="entry name" value="Rossman fold protein, TIGR00730 family"/>
    <property type="match status" value="1"/>
</dbReference>
<comment type="catalytic activity">
    <reaction evidence="1">
        <text>9-ribosyl-trans-zeatin 5'-phosphate + H2O = trans-zeatin + D-ribose 5-phosphate</text>
        <dbReference type="Rhea" id="RHEA:48564"/>
        <dbReference type="ChEBI" id="CHEBI:15377"/>
        <dbReference type="ChEBI" id="CHEBI:16522"/>
        <dbReference type="ChEBI" id="CHEBI:78346"/>
        <dbReference type="ChEBI" id="CHEBI:87947"/>
        <dbReference type="EC" id="3.2.2.n1"/>
    </reaction>
</comment>
<evidence type="ECO:0000313" key="4">
    <source>
        <dbReference type="Proteomes" id="UP001157109"/>
    </source>
</evidence>
<dbReference type="PANTHER" id="PTHR43393:SF2">
    <property type="entry name" value="CYTOKININ RIBOSIDE 5'-MONOPHOSPHATE PHOSPHORIBOHYDROLASE"/>
    <property type="match status" value="1"/>
</dbReference>
<reference evidence="4" key="1">
    <citation type="journal article" date="2019" name="Int. J. Syst. Evol. Microbiol.">
        <title>The Global Catalogue of Microorganisms (GCM) 10K type strain sequencing project: providing services to taxonomists for standard genome sequencing and annotation.</title>
        <authorList>
            <consortium name="The Broad Institute Genomics Platform"/>
            <consortium name="The Broad Institute Genome Sequencing Center for Infectious Disease"/>
            <person name="Wu L."/>
            <person name="Ma J."/>
        </authorList>
    </citation>
    <scope>NUCLEOTIDE SEQUENCE [LARGE SCALE GENOMIC DNA]</scope>
    <source>
        <strain evidence="4">NBRC 105830</strain>
    </source>
</reference>
<feature type="region of interest" description="Disordered" evidence="2">
    <location>
        <begin position="1"/>
        <end position="66"/>
    </location>
</feature>
<dbReference type="EC" id="3.2.2.n1" evidence="1"/>
<dbReference type="InterPro" id="IPR005269">
    <property type="entry name" value="LOG"/>
</dbReference>
<proteinExistence type="inferred from homology"/>
<organism evidence="3 4">
    <name type="scientific">Arsenicicoccus piscis</name>
    <dbReference type="NCBI Taxonomy" id="673954"/>
    <lineage>
        <taxon>Bacteria</taxon>
        <taxon>Bacillati</taxon>
        <taxon>Actinomycetota</taxon>
        <taxon>Actinomycetes</taxon>
        <taxon>Micrococcales</taxon>
        <taxon>Intrasporangiaceae</taxon>
        <taxon>Arsenicicoccus</taxon>
    </lineage>
</organism>
<comment type="caution">
    <text evidence="3">The sequence shown here is derived from an EMBL/GenBank/DDBJ whole genome shotgun (WGS) entry which is preliminary data.</text>
</comment>
<feature type="compositionally biased region" description="Basic and acidic residues" evidence="2">
    <location>
        <begin position="1"/>
        <end position="47"/>
    </location>
</feature>
<dbReference type="InterPro" id="IPR052341">
    <property type="entry name" value="LOG_family_nucleotidases"/>
</dbReference>
<accession>A0ABQ6HL94</accession>
<dbReference type="PANTHER" id="PTHR43393">
    <property type="entry name" value="CYTOKININ RIBOSIDE 5'-MONOPHOSPHATE PHOSPHORIBOHYDROLASE"/>
    <property type="match status" value="1"/>
</dbReference>
<dbReference type="InterPro" id="IPR031100">
    <property type="entry name" value="LOG_fam"/>
</dbReference>
<dbReference type="Pfam" id="PF03641">
    <property type="entry name" value="Lysine_decarbox"/>
    <property type="match status" value="1"/>
</dbReference>
<comment type="similarity">
    <text evidence="1">Belongs to the LOG family.</text>
</comment>
<dbReference type="SUPFAM" id="SSF102405">
    <property type="entry name" value="MCP/YpsA-like"/>
    <property type="match status" value="1"/>
</dbReference>
<keyword evidence="1" id="KW-0203">Cytokinin biosynthesis</keyword>
<comment type="catalytic activity">
    <reaction evidence="1">
        <text>N(6)-(dimethylallyl)adenosine 5'-phosphate + H2O = N(6)-dimethylallyladenine + D-ribose 5-phosphate</text>
        <dbReference type="Rhea" id="RHEA:48560"/>
        <dbReference type="ChEBI" id="CHEBI:15377"/>
        <dbReference type="ChEBI" id="CHEBI:17660"/>
        <dbReference type="ChEBI" id="CHEBI:57526"/>
        <dbReference type="ChEBI" id="CHEBI:78346"/>
        <dbReference type="EC" id="3.2.2.n1"/>
    </reaction>
</comment>
<dbReference type="Gene3D" id="3.40.50.450">
    <property type="match status" value="1"/>
</dbReference>
<evidence type="ECO:0000313" key="3">
    <source>
        <dbReference type="EMBL" id="GMA18443.1"/>
    </source>
</evidence>
<evidence type="ECO:0000256" key="2">
    <source>
        <dbReference type="SAM" id="MobiDB-lite"/>
    </source>
</evidence>
<keyword evidence="1" id="KW-0378">Hydrolase</keyword>
<protein>
    <recommendedName>
        <fullName evidence="1">Cytokinin riboside 5'-monophosphate phosphoribohydrolase</fullName>
        <ecNumber evidence="1">3.2.2.n1</ecNumber>
    </recommendedName>
</protein>
<sequence length="284" mass="30637">MTDHEQASRQAYERDVVQADAASPDRTDDRTSDRTSDPDVDRGDYHRGPVTLRGAQVPRSTTDQRLLDSRDSADWLHTDPWRVLRIQAEFVEGFGALAELGPAISVFGSARVRPGEPSYELGVRVGRALAEAGYAVITGGGPGLMEATNKGAREAGGVSVGLGIELPFETGLNPYVDLGVNFRYFFARKTMFVKYAEGFVVLPGGFGTLDEVFESVTLVQTGKVTSFPIVLLGVDYWSGLLAWVRDVLVPAGTVSPNDLDLFQLTDDPDDVVRLLGGPCGSIKA</sequence>
<dbReference type="EMBL" id="BSUJ01000001">
    <property type="protein sequence ID" value="GMA18443.1"/>
    <property type="molecule type" value="Genomic_DNA"/>
</dbReference>
<dbReference type="Proteomes" id="UP001157109">
    <property type="component" value="Unassembled WGS sequence"/>
</dbReference>